<proteinExistence type="inferred from homology"/>
<dbReference type="GO" id="GO:0051539">
    <property type="term" value="F:4 iron, 4 sulfur cluster binding"/>
    <property type="evidence" value="ECO:0007669"/>
    <property type="project" value="TreeGrafter"/>
</dbReference>
<evidence type="ECO:0000256" key="3">
    <source>
        <dbReference type="ARBA" id="ARBA00023004"/>
    </source>
</evidence>
<dbReference type="InterPro" id="IPR002780">
    <property type="entry name" value="Hyd_form_HypD"/>
</dbReference>
<dbReference type="Gene3D" id="6.10.20.100">
    <property type="match status" value="1"/>
</dbReference>
<dbReference type="AlphaFoldDB" id="A0A2S9TNJ2"/>
<dbReference type="InterPro" id="IPR042243">
    <property type="entry name" value="HypD_1"/>
</dbReference>
<evidence type="ECO:0000256" key="1">
    <source>
        <dbReference type="ARBA" id="ARBA00007888"/>
    </source>
</evidence>
<dbReference type="GO" id="GO:0070025">
    <property type="term" value="F:carbon monoxide binding"/>
    <property type="evidence" value="ECO:0007669"/>
    <property type="project" value="TreeGrafter"/>
</dbReference>
<dbReference type="EMBL" id="NXGD01000006">
    <property type="protein sequence ID" value="PRN00404.1"/>
    <property type="molecule type" value="Genomic_DNA"/>
</dbReference>
<dbReference type="Gene3D" id="3.40.50.11750">
    <property type="entry name" value="HypD, alpha/beta domain 1"/>
    <property type="match status" value="2"/>
</dbReference>
<accession>A0A2S9TNJ2</accession>
<sequence length="374" mass="42080">MEKELQLKDLYDGFRDAKTIKAFKQIIDEDLKDYDGTINIMEVCGGHTHTIMKYGIPQLLNKKINFIHGPGCPVCVMPKDRIDSAYVLSLQKDLILVTLGDMIKVPGSRGSLQKARSEGADVRFVYSPMDCLKIADENKDKIVVFFAIGFETTTPMTCALLEQVIKNDIKNILFSINHITVPEVMQVLVQDENCKIDAFLGPSHVSVISGSKIYEEFPLSYNKPVVVSGFEPVDVMQSISMIVKQFKEKRANLEIEYKRLVSYEGNLKAQELINKYFKKVPFKFRGIGEVQNSGYELKDEFDKYNAKIVYKDILPTHEVKENKACKCPEILKGVAKPTDCKIFGNVCTPTNPIGSCMVSSEGACSAYYKYGNLL</sequence>
<dbReference type="PIRSF" id="PIRSF005622">
    <property type="entry name" value="Hydrgn_mat_hypD"/>
    <property type="match status" value="1"/>
</dbReference>
<comment type="similarity">
    <text evidence="1">Belongs to the HypD family.</text>
</comment>
<comment type="caution">
    <text evidence="4">The sequence shown here is derived from an EMBL/GenBank/DDBJ whole genome shotgun (WGS) entry which is preliminary data.</text>
</comment>
<dbReference type="NCBIfam" id="TIGR00075">
    <property type="entry name" value="hypD"/>
    <property type="match status" value="1"/>
</dbReference>
<dbReference type="PANTHER" id="PTHR30149:SF0">
    <property type="entry name" value="HYDROGENASE MATURATION FACTOR HYPD"/>
    <property type="match status" value="1"/>
</dbReference>
<dbReference type="Pfam" id="PF01924">
    <property type="entry name" value="HypD"/>
    <property type="match status" value="1"/>
</dbReference>
<dbReference type="GO" id="GO:0005506">
    <property type="term" value="F:iron ion binding"/>
    <property type="evidence" value="ECO:0007669"/>
    <property type="project" value="TreeGrafter"/>
</dbReference>
<gene>
    <name evidence="4" type="ORF">CJ668_05970</name>
</gene>
<dbReference type="RefSeq" id="WP_105913566.1">
    <property type="nucleotide sequence ID" value="NZ_JAMXDV010000009.1"/>
</dbReference>
<keyword evidence="3" id="KW-0408">Iron</keyword>
<dbReference type="PANTHER" id="PTHR30149">
    <property type="entry name" value="HYDROGENASE PROTEIN ASSEMBLY PROTEIN HYPD"/>
    <property type="match status" value="1"/>
</dbReference>
<dbReference type="Proteomes" id="UP000238811">
    <property type="component" value="Unassembled WGS sequence"/>
</dbReference>
<evidence type="ECO:0000313" key="5">
    <source>
        <dbReference type="Proteomes" id="UP000238811"/>
    </source>
</evidence>
<evidence type="ECO:0000313" key="4">
    <source>
        <dbReference type="EMBL" id="PRN00404.1"/>
    </source>
</evidence>
<dbReference type="GO" id="GO:0051604">
    <property type="term" value="P:protein maturation"/>
    <property type="evidence" value="ECO:0007669"/>
    <property type="project" value="TreeGrafter"/>
</dbReference>
<evidence type="ECO:0000256" key="2">
    <source>
        <dbReference type="ARBA" id="ARBA00022723"/>
    </source>
</evidence>
<organism evidence="4 5">
    <name type="scientific">Aliarcobacter cryaerophilus</name>
    <dbReference type="NCBI Taxonomy" id="28198"/>
    <lineage>
        <taxon>Bacteria</taxon>
        <taxon>Pseudomonadati</taxon>
        <taxon>Campylobacterota</taxon>
        <taxon>Epsilonproteobacteria</taxon>
        <taxon>Campylobacterales</taxon>
        <taxon>Arcobacteraceae</taxon>
        <taxon>Aliarcobacter</taxon>
    </lineage>
</organism>
<name>A0A2S9TNJ2_9BACT</name>
<keyword evidence="2" id="KW-0479">Metal-binding</keyword>
<reference evidence="4 5" key="1">
    <citation type="submission" date="2017-09" db="EMBL/GenBank/DDBJ databases">
        <title>Reassesment of A. cryaerophilus.</title>
        <authorList>
            <person name="Perez-Cataluna A."/>
            <person name="Collado L."/>
            <person name="Salgado O."/>
            <person name="Lefinanco V."/>
            <person name="Figueras M.J."/>
        </authorList>
    </citation>
    <scope>NUCLEOTIDE SEQUENCE [LARGE SCALE GENOMIC DNA]</scope>
    <source>
        <strain evidence="4 5">LMG 10229</strain>
    </source>
</reference>
<dbReference type="InterPro" id="IPR042244">
    <property type="entry name" value="HypD_2_sf"/>
</dbReference>
<protein>
    <submittedName>
        <fullName evidence="4">Hydrogenase formation protein HypD</fullName>
    </submittedName>
</protein>